<sequence length="509" mass="55065">MITIRRKPKLEPVDALANWLAREFTIPAGISRGEPFVLHDFQREIVAAYLSQDYDGPTFRTCIFSTPRKLGKSTLLGAILLGLMCPDSPIHIPHFCGAIAAPTEKHTGYIAAAMFALLETAGREGELHKRVDPKPGRLLMGNGVCHLSTGNMKQGHGADLDLAVIDETGLISAGQGELINAFYDALAAKDGQLILTGTRGDSPEYNELISRPDKRTHVTLWGADLNDDASDPAVWEAANPALGTIKSRRFMQDAHDKAEQGGSLTSFKAWHLNMPLSPSRQLLVEYGQLQRAYDVNAKPIPGEQCFVGLDLGGSAAMTAAVIVYAESGVIRPIAAFPGEGELDLAQRGKRDGVGNLYVSLAGTGELFETSGQVTDVAEFLARLREEIGDHPVQSISGDRYRDAEFRTAMARAKIDWPVVTRGTGPKDGDNDIRATRRMFLSGKAKMQRSLLIEAAVAEADVKVSATGACQLDKSHRNARIDVAQALTLACSAYVSAMDAPQPEYEVQLW</sequence>
<dbReference type="RefSeq" id="WP_220749084.1">
    <property type="nucleotide sequence ID" value="NZ_BPFH01000004.1"/>
</dbReference>
<dbReference type="PANTHER" id="PTHR41287">
    <property type="match status" value="1"/>
</dbReference>
<dbReference type="EMBL" id="BPFH01000004">
    <property type="protein sequence ID" value="GIT95569.1"/>
    <property type="molecule type" value="Genomic_DNA"/>
</dbReference>
<keyword evidence="3" id="KW-1185">Reference proteome</keyword>
<dbReference type="InterPro" id="IPR046462">
    <property type="entry name" value="TerL_nuclease"/>
</dbReference>
<feature type="domain" description="Terminase large subunit-like endonuclease" evidence="1">
    <location>
        <begin position="223"/>
        <end position="490"/>
    </location>
</feature>
<name>A0ABQ4NME5_9RHOB</name>
<evidence type="ECO:0000313" key="3">
    <source>
        <dbReference type="Proteomes" id="UP000786693"/>
    </source>
</evidence>
<comment type="caution">
    <text evidence="2">The sequence shown here is derived from an EMBL/GenBank/DDBJ whole genome shotgun (WGS) entry which is preliminary data.</text>
</comment>
<dbReference type="Gene3D" id="3.40.50.300">
    <property type="entry name" value="P-loop containing nucleotide triphosphate hydrolases"/>
    <property type="match status" value="1"/>
</dbReference>
<proteinExistence type="predicted"/>
<dbReference type="InterPro" id="IPR005021">
    <property type="entry name" value="Terminase_largesu-like"/>
</dbReference>
<protein>
    <recommendedName>
        <fullName evidence="1">Terminase large subunit-like endonuclease domain-containing protein</fullName>
    </recommendedName>
</protein>
<evidence type="ECO:0000259" key="1">
    <source>
        <dbReference type="Pfam" id="PF20441"/>
    </source>
</evidence>
<gene>
    <name evidence="2" type="ORF">JANAI62_21920</name>
</gene>
<reference evidence="2 3" key="1">
    <citation type="submission" date="2021-05" db="EMBL/GenBank/DDBJ databases">
        <title>Bacteria Genome sequencing.</title>
        <authorList>
            <person name="Takabe Y."/>
            <person name="Nakajima Y."/>
            <person name="Suzuki S."/>
            <person name="Shiozaki T."/>
        </authorList>
    </citation>
    <scope>NUCLEOTIDE SEQUENCE [LARGE SCALE GENOMIC DNA]</scope>
    <source>
        <strain evidence="2 3">AI_62</strain>
    </source>
</reference>
<dbReference type="PANTHER" id="PTHR41287:SF1">
    <property type="entry name" value="PROTEIN YMFN"/>
    <property type="match status" value="1"/>
</dbReference>
<organism evidence="2 3">
    <name type="scientific">Jannaschia pagri</name>
    <dbReference type="NCBI Taxonomy" id="2829797"/>
    <lineage>
        <taxon>Bacteria</taxon>
        <taxon>Pseudomonadati</taxon>
        <taxon>Pseudomonadota</taxon>
        <taxon>Alphaproteobacteria</taxon>
        <taxon>Rhodobacterales</taxon>
        <taxon>Roseobacteraceae</taxon>
        <taxon>Jannaschia</taxon>
    </lineage>
</organism>
<dbReference type="Proteomes" id="UP000786693">
    <property type="component" value="Unassembled WGS sequence"/>
</dbReference>
<dbReference type="Pfam" id="PF20441">
    <property type="entry name" value="TerL_nuclease"/>
    <property type="match status" value="1"/>
</dbReference>
<dbReference type="InterPro" id="IPR027417">
    <property type="entry name" value="P-loop_NTPase"/>
</dbReference>
<accession>A0ABQ4NME5</accession>
<evidence type="ECO:0000313" key="2">
    <source>
        <dbReference type="EMBL" id="GIT95569.1"/>
    </source>
</evidence>